<evidence type="ECO:0000313" key="3">
    <source>
        <dbReference type="Proteomes" id="UP001189429"/>
    </source>
</evidence>
<protein>
    <submittedName>
        <fullName evidence="2">Uncharacterized protein</fullName>
    </submittedName>
</protein>
<sequence>MAPLFPWTIGAPPCASPRCRGRWKKHRVAKLQVNLLVVACSLLALGSRQRCPVSCRTGMGLSAVQRARLPRHLALAKQWSRAPCDTSGRGKMKSQGLLEFGLRLRGAAPGQQARAPPPLAVSFFVASRATFCRQDAHFVPVRHRPVFEAAANMDSRLVERDRPLDHGLRPMRHTGSSEEVVAFAPDLDRSRKLFLAKLGDSARGGCAGAWGCWRRWHALIQQRVEIHVHMAAGADAALAECAAVALGSAPCGAGAAPAGEAAGAAGEATRRERSSGLAAGKPASARAACPEAATGWKALAPTLPGRRYSFASGTRLRRFASEQAAVEG</sequence>
<evidence type="ECO:0000256" key="1">
    <source>
        <dbReference type="SAM" id="MobiDB-lite"/>
    </source>
</evidence>
<organism evidence="2 3">
    <name type="scientific">Prorocentrum cordatum</name>
    <dbReference type="NCBI Taxonomy" id="2364126"/>
    <lineage>
        <taxon>Eukaryota</taxon>
        <taxon>Sar</taxon>
        <taxon>Alveolata</taxon>
        <taxon>Dinophyceae</taxon>
        <taxon>Prorocentrales</taxon>
        <taxon>Prorocentraceae</taxon>
        <taxon>Prorocentrum</taxon>
    </lineage>
</organism>
<comment type="caution">
    <text evidence="2">The sequence shown here is derived from an EMBL/GenBank/DDBJ whole genome shotgun (WGS) entry which is preliminary data.</text>
</comment>
<name>A0ABN9XPE1_9DINO</name>
<accession>A0ABN9XPE1</accession>
<dbReference type="EMBL" id="CAUYUJ010020980">
    <property type="protein sequence ID" value="CAK0901782.1"/>
    <property type="molecule type" value="Genomic_DNA"/>
</dbReference>
<gene>
    <name evidence="2" type="ORF">PCOR1329_LOCUS78622</name>
</gene>
<dbReference type="Proteomes" id="UP001189429">
    <property type="component" value="Unassembled WGS sequence"/>
</dbReference>
<reference evidence="2" key="1">
    <citation type="submission" date="2023-10" db="EMBL/GenBank/DDBJ databases">
        <authorList>
            <person name="Chen Y."/>
            <person name="Shah S."/>
            <person name="Dougan E. K."/>
            <person name="Thang M."/>
            <person name="Chan C."/>
        </authorList>
    </citation>
    <scope>NUCLEOTIDE SEQUENCE [LARGE SCALE GENOMIC DNA]</scope>
</reference>
<evidence type="ECO:0000313" key="2">
    <source>
        <dbReference type="EMBL" id="CAK0901782.1"/>
    </source>
</evidence>
<feature type="region of interest" description="Disordered" evidence="1">
    <location>
        <begin position="264"/>
        <end position="284"/>
    </location>
</feature>
<proteinExistence type="predicted"/>
<keyword evidence="3" id="KW-1185">Reference proteome</keyword>